<keyword evidence="3" id="KW-1185">Reference proteome</keyword>
<protein>
    <submittedName>
        <fullName evidence="2">Leucine-rich repeat domain-containing protein</fullName>
    </submittedName>
</protein>
<sequence length="259" mass="28312">MSIIRRIFGEPKPGKPLPVIRIDPVSLAAAQRAERSGHCACLSSRGKKGTPSVPNLHAEPQDTSAPRWLALLALIDDSRNTRVIEPSATMPAGQWSDVITLPAEVQFLTAVSQLRLYGSHLRRLPPEIGRLSALGNLDIYTSYSLHWLPYEMTRCARLRDTRMSTRALYGNIKTRLPFPRLSGPLEVLQPQTCSVCDKPFGECGATPYWTTQRIGTDVAPLLAHSCSSECTARIPDAPEGYYARPHKGGGGVGMPVSDL</sequence>
<evidence type="ECO:0000256" key="1">
    <source>
        <dbReference type="SAM" id="MobiDB-lite"/>
    </source>
</evidence>
<proteinExistence type="predicted"/>
<dbReference type="AlphaFoldDB" id="A0A4Q6XWJ1"/>
<gene>
    <name evidence="2" type="ORF">EWE75_21135</name>
</gene>
<evidence type="ECO:0000313" key="2">
    <source>
        <dbReference type="EMBL" id="RZF60816.1"/>
    </source>
</evidence>
<dbReference type="EMBL" id="SGIS01000049">
    <property type="protein sequence ID" value="RZF60816.1"/>
    <property type="molecule type" value="Genomic_DNA"/>
</dbReference>
<feature type="region of interest" description="Disordered" evidence="1">
    <location>
        <begin position="41"/>
        <end position="60"/>
    </location>
</feature>
<dbReference type="InterPro" id="IPR032675">
    <property type="entry name" value="LRR_dom_sf"/>
</dbReference>
<dbReference type="Gene3D" id="3.80.10.10">
    <property type="entry name" value="Ribonuclease Inhibitor"/>
    <property type="match status" value="1"/>
</dbReference>
<dbReference type="RefSeq" id="WP_130160079.1">
    <property type="nucleotide sequence ID" value="NZ_SGIS01000049.1"/>
</dbReference>
<dbReference type="Proteomes" id="UP000292085">
    <property type="component" value="Unassembled WGS sequence"/>
</dbReference>
<reference evidence="2 3" key="1">
    <citation type="submission" date="2019-02" db="EMBL/GenBank/DDBJ databases">
        <authorList>
            <person name="Li Y."/>
        </authorList>
    </citation>
    <scope>NUCLEOTIDE SEQUENCE [LARGE SCALE GENOMIC DNA]</scope>
    <source>
        <strain evidence="2 3">3-7</strain>
    </source>
</reference>
<accession>A0A4Q6XWJ1</accession>
<organism evidence="2 3">
    <name type="scientific">Sphingomonas populi</name>
    <dbReference type="NCBI Taxonomy" id="2484750"/>
    <lineage>
        <taxon>Bacteria</taxon>
        <taxon>Pseudomonadati</taxon>
        <taxon>Pseudomonadota</taxon>
        <taxon>Alphaproteobacteria</taxon>
        <taxon>Sphingomonadales</taxon>
        <taxon>Sphingomonadaceae</taxon>
        <taxon>Sphingomonas</taxon>
    </lineage>
</organism>
<dbReference type="SUPFAM" id="SSF52058">
    <property type="entry name" value="L domain-like"/>
    <property type="match status" value="1"/>
</dbReference>
<dbReference type="OrthoDB" id="3513522at2"/>
<comment type="caution">
    <text evidence="2">The sequence shown here is derived from an EMBL/GenBank/DDBJ whole genome shotgun (WGS) entry which is preliminary data.</text>
</comment>
<name>A0A4Q6XWJ1_9SPHN</name>
<evidence type="ECO:0000313" key="3">
    <source>
        <dbReference type="Proteomes" id="UP000292085"/>
    </source>
</evidence>